<proteinExistence type="predicted"/>
<gene>
    <name evidence="1" type="ORF">NDU88_009556</name>
</gene>
<sequence>MRPRLYLGHGQKPGQLRTGGSPCMRCLTLRWHLVSISMELSGSRPAMSTCGRIDALVSTQGFDFWFRMSTGSFLRCELCPIELQLGTNQRSDVYHRHKEHCGE</sequence>
<dbReference type="EMBL" id="JANPWB010000010">
    <property type="protein sequence ID" value="KAJ1143245.1"/>
    <property type="molecule type" value="Genomic_DNA"/>
</dbReference>
<dbReference type="Proteomes" id="UP001066276">
    <property type="component" value="Chromosome 6"/>
</dbReference>
<organism evidence="1 2">
    <name type="scientific">Pleurodeles waltl</name>
    <name type="common">Iberian ribbed newt</name>
    <dbReference type="NCBI Taxonomy" id="8319"/>
    <lineage>
        <taxon>Eukaryota</taxon>
        <taxon>Metazoa</taxon>
        <taxon>Chordata</taxon>
        <taxon>Craniata</taxon>
        <taxon>Vertebrata</taxon>
        <taxon>Euteleostomi</taxon>
        <taxon>Amphibia</taxon>
        <taxon>Batrachia</taxon>
        <taxon>Caudata</taxon>
        <taxon>Salamandroidea</taxon>
        <taxon>Salamandridae</taxon>
        <taxon>Pleurodelinae</taxon>
        <taxon>Pleurodeles</taxon>
    </lineage>
</organism>
<comment type="caution">
    <text evidence="1">The sequence shown here is derived from an EMBL/GenBank/DDBJ whole genome shotgun (WGS) entry which is preliminary data.</text>
</comment>
<dbReference type="AlphaFoldDB" id="A0AAV7QVM3"/>
<reference evidence="1" key="1">
    <citation type="journal article" date="2022" name="bioRxiv">
        <title>Sequencing and chromosome-scale assembly of the giantPleurodeles waltlgenome.</title>
        <authorList>
            <person name="Brown T."/>
            <person name="Elewa A."/>
            <person name="Iarovenko S."/>
            <person name="Subramanian E."/>
            <person name="Araus A.J."/>
            <person name="Petzold A."/>
            <person name="Susuki M."/>
            <person name="Suzuki K.-i.T."/>
            <person name="Hayashi T."/>
            <person name="Toyoda A."/>
            <person name="Oliveira C."/>
            <person name="Osipova E."/>
            <person name="Leigh N.D."/>
            <person name="Simon A."/>
            <person name="Yun M.H."/>
        </authorList>
    </citation>
    <scope>NUCLEOTIDE SEQUENCE</scope>
    <source>
        <strain evidence="1">20211129_DDA</strain>
        <tissue evidence="1">Liver</tissue>
    </source>
</reference>
<evidence type="ECO:0000313" key="2">
    <source>
        <dbReference type="Proteomes" id="UP001066276"/>
    </source>
</evidence>
<keyword evidence="2" id="KW-1185">Reference proteome</keyword>
<accession>A0AAV7QVM3</accession>
<protein>
    <submittedName>
        <fullName evidence="1">Uncharacterized protein</fullName>
    </submittedName>
</protein>
<evidence type="ECO:0000313" key="1">
    <source>
        <dbReference type="EMBL" id="KAJ1143245.1"/>
    </source>
</evidence>
<name>A0AAV7QVM3_PLEWA</name>